<dbReference type="Gene3D" id="3.40.50.1010">
    <property type="entry name" value="5'-nuclease"/>
    <property type="match status" value="1"/>
</dbReference>
<keyword evidence="3" id="KW-1185">Reference proteome</keyword>
<accession>A0A4S4AZ35</accession>
<gene>
    <name evidence="2" type="ORF">E6O51_01340</name>
</gene>
<proteinExistence type="predicted"/>
<dbReference type="InterPro" id="IPR029060">
    <property type="entry name" value="PIN-like_dom_sf"/>
</dbReference>
<comment type="caution">
    <text evidence="2">The sequence shown here is derived from an EMBL/GenBank/DDBJ whole genome shotgun (WGS) entry which is preliminary data.</text>
</comment>
<protein>
    <submittedName>
        <fullName evidence="2">PIN domain-containing protein</fullName>
    </submittedName>
</protein>
<dbReference type="EMBL" id="SSOD01000001">
    <property type="protein sequence ID" value="THF65273.1"/>
    <property type="molecule type" value="Genomic_DNA"/>
</dbReference>
<evidence type="ECO:0000313" key="2">
    <source>
        <dbReference type="EMBL" id="THF65273.1"/>
    </source>
</evidence>
<sequence length="143" mass="15721">MNVKASLAFVDTNILLYAHDRNAGDKQVRAAGLLASLWDTRSGVLSPQVLQEFFVNVTRKLSPPVGIAQAREIVRTYSLWVRRDSTPADILRASEIMELTGYSFWDSLILAAAEKAGAEVLYSEDMQHGQRTLGLAIVNPFAG</sequence>
<dbReference type="SUPFAM" id="SSF88723">
    <property type="entry name" value="PIN domain-like"/>
    <property type="match status" value="1"/>
</dbReference>
<feature type="domain" description="PIN" evidence="1">
    <location>
        <begin position="9"/>
        <end position="125"/>
    </location>
</feature>
<dbReference type="InterPro" id="IPR002716">
    <property type="entry name" value="PIN_dom"/>
</dbReference>
<name>A0A4S4AZ35_9RHOO</name>
<evidence type="ECO:0000259" key="1">
    <source>
        <dbReference type="Pfam" id="PF01850"/>
    </source>
</evidence>
<dbReference type="OrthoDB" id="9792015at2"/>
<dbReference type="RefSeq" id="WP_136383166.1">
    <property type="nucleotide sequence ID" value="NZ_SSOD01000001.1"/>
</dbReference>
<dbReference type="CDD" id="cd18692">
    <property type="entry name" value="PIN_VapC-like"/>
    <property type="match status" value="1"/>
</dbReference>
<evidence type="ECO:0000313" key="3">
    <source>
        <dbReference type="Proteomes" id="UP000307956"/>
    </source>
</evidence>
<organism evidence="2 3">
    <name type="scientific">Pseudothauera rhizosphaerae</name>
    <dbReference type="NCBI Taxonomy" id="2565932"/>
    <lineage>
        <taxon>Bacteria</taxon>
        <taxon>Pseudomonadati</taxon>
        <taxon>Pseudomonadota</taxon>
        <taxon>Betaproteobacteria</taxon>
        <taxon>Rhodocyclales</taxon>
        <taxon>Zoogloeaceae</taxon>
        <taxon>Pseudothauera</taxon>
    </lineage>
</organism>
<reference evidence="2 3" key="1">
    <citation type="submission" date="2019-04" db="EMBL/GenBank/DDBJ databases">
        <title>Azoarcus rhizosphaerae sp. nov. isolated from rhizosphere of Ficus religiosa.</title>
        <authorList>
            <person name="Lin S.-Y."/>
            <person name="Hameed A."/>
            <person name="Hsu Y.-H."/>
            <person name="Young C.-C."/>
        </authorList>
    </citation>
    <scope>NUCLEOTIDE SEQUENCE [LARGE SCALE GENOMIC DNA]</scope>
    <source>
        <strain evidence="2 3">CC-YHH848</strain>
    </source>
</reference>
<dbReference type="AlphaFoldDB" id="A0A4S4AZ35"/>
<dbReference type="Proteomes" id="UP000307956">
    <property type="component" value="Unassembled WGS sequence"/>
</dbReference>
<dbReference type="Pfam" id="PF01850">
    <property type="entry name" value="PIN"/>
    <property type="match status" value="1"/>
</dbReference>